<name>A0ABM1SCV7_LIMPO</name>
<accession>A0ABM1SCV7</accession>
<keyword evidence="1" id="KW-0812">Transmembrane</keyword>
<feature type="chain" id="PRO_5046414629" evidence="2">
    <location>
        <begin position="19"/>
        <end position="175"/>
    </location>
</feature>
<keyword evidence="3" id="KW-1185">Reference proteome</keyword>
<feature type="signal peptide" evidence="2">
    <location>
        <begin position="1"/>
        <end position="18"/>
    </location>
</feature>
<gene>
    <name evidence="4" type="primary">LOC111085744</name>
</gene>
<keyword evidence="1" id="KW-1133">Transmembrane helix</keyword>
<reference evidence="4" key="1">
    <citation type="submission" date="2025-08" db="UniProtKB">
        <authorList>
            <consortium name="RefSeq"/>
        </authorList>
    </citation>
    <scope>IDENTIFICATION</scope>
    <source>
        <tissue evidence="4">Muscle</tissue>
    </source>
</reference>
<keyword evidence="1" id="KW-0472">Membrane</keyword>
<sequence length="175" mass="20008">MFLYQAAVLILFMVVVNQECEGTFDIDEPCGYLGMCHINNSYCNEKKRCACKPDYPLYIIGKTCSKGEDNVQSYVIMFIILIIMAFGLTIGIIFLFCRIKRKKRNIQTSELSCCGKTVLGRMEQSRSHEPVEEPPPTYEEAVAIDFPSDIMENNLSPNELNYEQYYCPSAPTYCK</sequence>
<dbReference type="RefSeq" id="XP_022241462.1">
    <property type="nucleotide sequence ID" value="XM_022385754.1"/>
</dbReference>
<proteinExistence type="predicted"/>
<dbReference type="Proteomes" id="UP000694941">
    <property type="component" value="Unplaced"/>
</dbReference>
<keyword evidence="2" id="KW-0732">Signal</keyword>
<evidence type="ECO:0000313" key="3">
    <source>
        <dbReference type="Proteomes" id="UP000694941"/>
    </source>
</evidence>
<feature type="transmembrane region" description="Helical" evidence="1">
    <location>
        <begin position="75"/>
        <end position="97"/>
    </location>
</feature>
<evidence type="ECO:0000313" key="4">
    <source>
        <dbReference type="RefSeq" id="XP_022241462.1"/>
    </source>
</evidence>
<protein>
    <submittedName>
        <fullName evidence="4">Uncharacterized protein LOC111085744 isoform X2</fullName>
    </submittedName>
</protein>
<evidence type="ECO:0000256" key="2">
    <source>
        <dbReference type="SAM" id="SignalP"/>
    </source>
</evidence>
<organism evidence="3 4">
    <name type="scientific">Limulus polyphemus</name>
    <name type="common">Atlantic horseshoe crab</name>
    <dbReference type="NCBI Taxonomy" id="6850"/>
    <lineage>
        <taxon>Eukaryota</taxon>
        <taxon>Metazoa</taxon>
        <taxon>Ecdysozoa</taxon>
        <taxon>Arthropoda</taxon>
        <taxon>Chelicerata</taxon>
        <taxon>Merostomata</taxon>
        <taxon>Xiphosura</taxon>
        <taxon>Limulidae</taxon>
        <taxon>Limulus</taxon>
    </lineage>
</organism>
<dbReference type="GeneID" id="111085744"/>
<evidence type="ECO:0000256" key="1">
    <source>
        <dbReference type="SAM" id="Phobius"/>
    </source>
</evidence>